<comment type="caution">
    <text evidence="2">The sequence shown here is derived from an EMBL/GenBank/DDBJ whole genome shotgun (WGS) entry which is preliminary data.</text>
</comment>
<organism evidence="2 3">
    <name type="scientific">Stylosanthes scabra</name>
    <dbReference type="NCBI Taxonomy" id="79078"/>
    <lineage>
        <taxon>Eukaryota</taxon>
        <taxon>Viridiplantae</taxon>
        <taxon>Streptophyta</taxon>
        <taxon>Embryophyta</taxon>
        <taxon>Tracheophyta</taxon>
        <taxon>Spermatophyta</taxon>
        <taxon>Magnoliopsida</taxon>
        <taxon>eudicotyledons</taxon>
        <taxon>Gunneridae</taxon>
        <taxon>Pentapetalae</taxon>
        <taxon>rosids</taxon>
        <taxon>fabids</taxon>
        <taxon>Fabales</taxon>
        <taxon>Fabaceae</taxon>
        <taxon>Papilionoideae</taxon>
        <taxon>50 kb inversion clade</taxon>
        <taxon>dalbergioids sensu lato</taxon>
        <taxon>Dalbergieae</taxon>
        <taxon>Pterocarpus clade</taxon>
        <taxon>Stylosanthes</taxon>
    </lineage>
</organism>
<evidence type="ECO:0000313" key="2">
    <source>
        <dbReference type="EMBL" id="MED6160858.1"/>
    </source>
</evidence>
<sequence length="279" mass="30429">MELTAPPGHGAEEDGRADNQPSDGNLNASQYARLDQRIGLLTDLLLGVKDELGDCDRMLRDLTSRRNIDVGRHETIFMVNPATQPVDAKGKGKAIVEEDDTSGADLDVILPNSPIDGEDDHFVPGTELNQEGSHLWATGITKSNGDTSSRKWRADCEASNDKRRRIEAPSADTVAPNGNASYVPNLEGVQITTLEVNTPLNLSRLHERGGNAPAMPPNIIRRIPLPPRNLFIGMAVENTPPALPPTLEMYFMLTLGMGLTAKELKMPAYIFQRQPAYEG</sequence>
<evidence type="ECO:0000313" key="3">
    <source>
        <dbReference type="Proteomes" id="UP001341840"/>
    </source>
</evidence>
<keyword evidence="3" id="KW-1185">Reference proteome</keyword>
<reference evidence="2 3" key="1">
    <citation type="journal article" date="2023" name="Plants (Basel)">
        <title>Bridging the Gap: Combining Genomics and Transcriptomics Approaches to Understand Stylosanthes scabra, an Orphan Legume from the Brazilian Caatinga.</title>
        <authorList>
            <person name="Ferreira-Neto J.R.C."/>
            <person name="da Silva M.D."/>
            <person name="Binneck E."/>
            <person name="de Melo N.F."/>
            <person name="da Silva R.H."/>
            <person name="de Melo A.L.T.M."/>
            <person name="Pandolfi V."/>
            <person name="Bustamante F.O."/>
            <person name="Brasileiro-Vidal A.C."/>
            <person name="Benko-Iseppon A.M."/>
        </authorList>
    </citation>
    <scope>NUCLEOTIDE SEQUENCE [LARGE SCALE GENOMIC DNA]</scope>
    <source>
        <tissue evidence="2">Leaves</tissue>
    </source>
</reference>
<accession>A0ABU6UM15</accession>
<proteinExistence type="predicted"/>
<dbReference type="Proteomes" id="UP001341840">
    <property type="component" value="Unassembled WGS sequence"/>
</dbReference>
<protein>
    <submittedName>
        <fullName evidence="2">Uncharacterized protein</fullName>
    </submittedName>
</protein>
<feature type="region of interest" description="Disordered" evidence="1">
    <location>
        <begin position="1"/>
        <end position="27"/>
    </location>
</feature>
<gene>
    <name evidence="2" type="ORF">PIB30_055230</name>
</gene>
<evidence type="ECO:0000256" key="1">
    <source>
        <dbReference type="SAM" id="MobiDB-lite"/>
    </source>
</evidence>
<name>A0ABU6UM15_9FABA</name>
<dbReference type="EMBL" id="JASCZI010121257">
    <property type="protein sequence ID" value="MED6160858.1"/>
    <property type="molecule type" value="Genomic_DNA"/>
</dbReference>